<sequence>MANTPTRQARCTATNIGNGAVYLEAVLRNVDWSSFNHCWGASFDAAIAADVPSLMFNGAAWLESLHANTLPVKDEVRHWQAHGISTYTTQWQNYKTLGLHDVYSVANAFGIQYDLTLRTLNGSFRVATSTSWKMYWSFASDLWAVASNGSGMTGQSLLRQSGCFAFQNQSLETVLALNGTIPAPLSAVFAEFHRAIGPFGAVDLHHVSTPTTLRLLQRDILEKLGAVLANGTSSGSYPAQHHLASMVLMSTMSPVPIGLDRDQYLCSTGNIFCPEVAKAFNFSLGLSQFTGVDATCYTAFTEWIVVTEQQAVFAVIASGIALASTTGILQACGAEVIAPHGCLESITSVVGFVSTFFSTAELEMYRLRAITAEADILRRGVGFTQFARHIPTNQVQLFFQKLFDPNDPTMMYSSWAFAYDWAVGTREVIGVAGDEATVAIVSALSLTDNFAASEIETPRNVATYFRVLCVYISFVLVAVAIITGFYVLAGRWTTEGLNLFKANRVGGIVWIGRPLLFLRSLDTVGAATVLVASRGSASSVAALVTQVLAAGELGWIVYIFDVMCKVFTRTHAAMYTVKAALSSWVFAAALSIAKPVTHSATIRRRCAVVQMDYEMICHSGVVVIGPVERLIQLVVIALGTSTIGYLYNRVRCAVPPLDEPESHLLSCGALYLFAKKGWVHDGVYYVDFASAVLTGLLVMPYKNDLYVFDVKTWRIHLITRNEIGDATQIHPESRRLAYALPLVLVD</sequence>
<comment type="caution">
    <text evidence="2">The sequence shown here is derived from an EMBL/GenBank/DDBJ whole genome shotgun (WGS) entry which is preliminary data.</text>
</comment>
<evidence type="ECO:0000313" key="3">
    <source>
        <dbReference type="Proteomes" id="UP000243579"/>
    </source>
</evidence>
<keyword evidence="1" id="KW-1133">Transmembrane helix</keyword>
<dbReference type="Proteomes" id="UP000243579">
    <property type="component" value="Unassembled WGS sequence"/>
</dbReference>
<protein>
    <recommendedName>
        <fullName evidence="4">Transmembrane protein</fullName>
    </recommendedName>
</protein>
<feature type="transmembrane region" description="Helical" evidence="1">
    <location>
        <begin position="539"/>
        <end position="560"/>
    </location>
</feature>
<evidence type="ECO:0000256" key="1">
    <source>
        <dbReference type="SAM" id="Phobius"/>
    </source>
</evidence>
<evidence type="ECO:0008006" key="4">
    <source>
        <dbReference type="Google" id="ProtNLM"/>
    </source>
</evidence>
<keyword evidence="1" id="KW-0812">Transmembrane</keyword>
<feature type="transmembrane region" description="Helical" evidence="1">
    <location>
        <begin position="572"/>
        <end position="593"/>
    </location>
</feature>
<dbReference type="EMBL" id="JNBR01001504">
    <property type="protein sequence ID" value="OQR86469.1"/>
    <property type="molecule type" value="Genomic_DNA"/>
</dbReference>
<feature type="transmembrane region" description="Helical" evidence="1">
    <location>
        <begin position="464"/>
        <end position="489"/>
    </location>
</feature>
<gene>
    <name evidence="2" type="ORF">ACHHYP_10515</name>
</gene>
<accession>A0A1V9YL82</accession>
<evidence type="ECO:0000313" key="2">
    <source>
        <dbReference type="EMBL" id="OQR86469.1"/>
    </source>
</evidence>
<keyword evidence="1" id="KW-0472">Membrane</keyword>
<organism evidence="2 3">
    <name type="scientific">Achlya hypogyna</name>
    <name type="common">Oomycete</name>
    <name type="synonym">Protoachlya hypogyna</name>
    <dbReference type="NCBI Taxonomy" id="1202772"/>
    <lineage>
        <taxon>Eukaryota</taxon>
        <taxon>Sar</taxon>
        <taxon>Stramenopiles</taxon>
        <taxon>Oomycota</taxon>
        <taxon>Saprolegniomycetes</taxon>
        <taxon>Saprolegniales</taxon>
        <taxon>Achlyaceae</taxon>
        <taxon>Achlya</taxon>
    </lineage>
</organism>
<reference evidence="2 3" key="1">
    <citation type="journal article" date="2014" name="Genome Biol. Evol.">
        <title>The secreted proteins of Achlya hypogyna and Thraustotheca clavata identify the ancestral oomycete secretome and reveal gene acquisitions by horizontal gene transfer.</title>
        <authorList>
            <person name="Misner I."/>
            <person name="Blouin N."/>
            <person name="Leonard G."/>
            <person name="Richards T.A."/>
            <person name="Lane C.E."/>
        </authorList>
    </citation>
    <scope>NUCLEOTIDE SEQUENCE [LARGE SCALE GENOMIC DNA]</scope>
    <source>
        <strain evidence="2 3">ATCC 48635</strain>
    </source>
</reference>
<dbReference type="AlphaFoldDB" id="A0A1V9YL82"/>
<proteinExistence type="predicted"/>
<name>A0A1V9YL82_ACHHY</name>
<keyword evidence="3" id="KW-1185">Reference proteome</keyword>
<dbReference type="OrthoDB" id="75886at2759"/>